<dbReference type="EMBL" id="JBHUEY010000001">
    <property type="protein sequence ID" value="MFD1781804.1"/>
    <property type="molecule type" value="Genomic_DNA"/>
</dbReference>
<proteinExistence type="predicted"/>
<reference evidence="3" key="1">
    <citation type="journal article" date="2019" name="Int. J. Syst. Evol. Microbiol.">
        <title>The Global Catalogue of Microorganisms (GCM) 10K type strain sequencing project: providing services to taxonomists for standard genome sequencing and annotation.</title>
        <authorList>
            <consortium name="The Broad Institute Genomics Platform"/>
            <consortium name="The Broad Institute Genome Sequencing Center for Infectious Disease"/>
            <person name="Wu L."/>
            <person name="Ma J."/>
        </authorList>
    </citation>
    <scope>NUCLEOTIDE SEQUENCE [LARGE SCALE GENOMIC DNA]</scope>
    <source>
        <strain evidence="3">DFY28</strain>
    </source>
</reference>
<organism evidence="2 3">
    <name type="scientific">Phenylobacterium terrae</name>
    <dbReference type="NCBI Taxonomy" id="2665495"/>
    <lineage>
        <taxon>Bacteria</taxon>
        <taxon>Pseudomonadati</taxon>
        <taxon>Pseudomonadota</taxon>
        <taxon>Alphaproteobacteria</taxon>
        <taxon>Caulobacterales</taxon>
        <taxon>Caulobacteraceae</taxon>
        <taxon>Phenylobacterium</taxon>
    </lineage>
</organism>
<gene>
    <name evidence="2" type="ORF">ACFSC0_00215</name>
</gene>
<dbReference type="RefSeq" id="WP_377281363.1">
    <property type="nucleotide sequence ID" value="NZ_JBHRSI010000003.1"/>
</dbReference>
<protein>
    <submittedName>
        <fullName evidence="2">DUF4166 domain-containing protein</fullName>
    </submittedName>
</protein>
<comment type="caution">
    <text evidence="2">The sequence shown here is derived from an EMBL/GenBank/DDBJ whole genome shotgun (WGS) entry which is preliminary data.</text>
</comment>
<evidence type="ECO:0000313" key="2">
    <source>
        <dbReference type="EMBL" id="MFD1781804.1"/>
    </source>
</evidence>
<dbReference type="Pfam" id="PF13761">
    <property type="entry name" value="DUF4166"/>
    <property type="match status" value="1"/>
</dbReference>
<evidence type="ECO:0000259" key="1">
    <source>
        <dbReference type="Pfam" id="PF13761"/>
    </source>
</evidence>
<evidence type="ECO:0000313" key="3">
    <source>
        <dbReference type="Proteomes" id="UP001597237"/>
    </source>
</evidence>
<dbReference type="InterPro" id="IPR025311">
    <property type="entry name" value="DUF4166"/>
</dbReference>
<keyword evidence="3" id="KW-1185">Reference proteome</keyword>
<feature type="domain" description="DUF4166" evidence="1">
    <location>
        <begin position="41"/>
        <end position="220"/>
    </location>
</feature>
<accession>A0ABW4MVS7</accession>
<name>A0ABW4MVS7_9CAUL</name>
<sequence>MRRIRERLEPPVEAPAARSAQGVLHDVRFRTLLGGEAWDRLPKAVRARFSKRLGPGLAVTYVGEITESRRNWAGRLLAQACRLIGGPLPLHDQIGAPAVVTVTEDAACGGQFWTRMYGQARGFPQVIHSSKRFAGPTGLEEYLGCGFGIALDVSADEAAMRFHSRHYFLALGRLRLRLPAWLSPGDLTISHIDRGDGAFDFVLALRHPLLGELINQTGLFRERPARRNGETRR</sequence>
<dbReference type="Proteomes" id="UP001597237">
    <property type="component" value="Unassembled WGS sequence"/>
</dbReference>